<feature type="compositionally biased region" description="Polar residues" evidence="1">
    <location>
        <begin position="444"/>
        <end position="454"/>
    </location>
</feature>
<feature type="compositionally biased region" description="Low complexity" evidence="1">
    <location>
        <begin position="346"/>
        <end position="360"/>
    </location>
</feature>
<dbReference type="Proteomes" id="UP001215598">
    <property type="component" value="Unassembled WGS sequence"/>
</dbReference>
<feature type="region of interest" description="Disordered" evidence="1">
    <location>
        <begin position="346"/>
        <end position="382"/>
    </location>
</feature>
<evidence type="ECO:0000313" key="2">
    <source>
        <dbReference type="EMBL" id="KAJ7726798.1"/>
    </source>
</evidence>
<organism evidence="2 3">
    <name type="scientific">Mycena metata</name>
    <dbReference type="NCBI Taxonomy" id="1033252"/>
    <lineage>
        <taxon>Eukaryota</taxon>
        <taxon>Fungi</taxon>
        <taxon>Dikarya</taxon>
        <taxon>Basidiomycota</taxon>
        <taxon>Agaricomycotina</taxon>
        <taxon>Agaricomycetes</taxon>
        <taxon>Agaricomycetidae</taxon>
        <taxon>Agaricales</taxon>
        <taxon>Marasmiineae</taxon>
        <taxon>Mycenaceae</taxon>
        <taxon>Mycena</taxon>
    </lineage>
</organism>
<feature type="compositionally biased region" description="Basic residues" evidence="1">
    <location>
        <begin position="201"/>
        <end position="210"/>
    </location>
</feature>
<feature type="region of interest" description="Disordered" evidence="1">
    <location>
        <begin position="189"/>
        <end position="219"/>
    </location>
</feature>
<sequence>MWCSRRHPYNAVLANAARKRCHPRSPTTPRTAVLSDPSTTVTPARTFARAPRARTQPPPNAPNANPATTPHAHAPRRRVRTPPPCPRLHAQPPPRPCTSHARTGGTLHRAYPPCTPTTERLSPPCLGTRQRRLIYLDPPPTQLHPRPPLDLARTHTAVAAYAHHPHVRVCTPPPRSRLHVRVCTPPLRPRLHPPAAPRPCTHAHRRRRVRTSPPRPRLHATPAFAFASHARVRVRTPPPRPRLHATPASAYAHPIAAYARYPRVRVCTPSRHLDLARTHAAPRVHAKQTSPPSRAPVCMHPTLLHALPTTSTPPTSREPRTRMRAAAAAASHARRCCRLASHAAAAAASRARTPRRTPTLSQRAPAPPSPRTHARRAAHSPCLNAHPRRLLLARTLLPPRLARGCRCRLARTHAAPHTHLVSTRTRADSSSSTSSRTHSPVRSGTPTSPKSSTLDRAVSVLAARSWCARACDLRRVHLRASLFTTAALSRYTQTRAPAANVATSPLRPHFGAERAGETYETSRYRVQIRAHLGAISVSAACRRKLVDAGKERGRWEEGESTADAGGTFSIFEFGANARPAAEAMGGMGWRGTCAAMPLVHRIARRDRRKVVGVTDLILSQPGKLSAGSCSTQLRSSCLQREFFELCRKALGEAGEHAASAELCPAIDLNAVGYVRIARRALDLVQVQHADCPVVHPHRLGAAPRKLAQS</sequence>
<feature type="compositionally biased region" description="Low complexity" evidence="1">
    <location>
        <begin position="422"/>
        <end position="443"/>
    </location>
</feature>
<feature type="compositionally biased region" description="Low complexity" evidence="1">
    <location>
        <begin position="62"/>
        <end position="72"/>
    </location>
</feature>
<feature type="compositionally biased region" description="Pro residues" evidence="1">
    <location>
        <begin position="81"/>
        <end position="96"/>
    </location>
</feature>
<feature type="region of interest" description="Disordered" evidence="1">
    <location>
        <begin position="18"/>
        <end position="124"/>
    </location>
</feature>
<evidence type="ECO:0000256" key="1">
    <source>
        <dbReference type="SAM" id="MobiDB-lite"/>
    </source>
</evidence>
<name>A0AAD7HRU2_9AGAR</name>
<feature type="region of interest" description="Disordered" evidence="1">
    <location>
        <begin position="305"/>
        <end position="329"/>
    </location>
</feature>
<comment type="caution">
    <text evidence="2">The sequence shown here is derived from an EMBL/GenBank/DDBJ whole genome shotgun (WGS) entry which is preliminary data.</text>
</comment>
<dbReference type="AlphaFoldDB" id="A0AAD7HRU2"/>
<evidence type="ECO:0000313" key="3">
    <source>
        <dbReference type="Proteomes" id="UP001215598"/>
    </source>
</evidence>
<feature type="region of interest" description="Disordered" evidence="1">
    <location>
        <begin position="417"/>
        <end position="454"/>
    </location>
</feature>
<gene>
    <name evidence="2" type="ORF">B0H16DRAFT_1780159</name>
</gene>
<keyword evidence="3" id="KW-1185">Reference proteome</keyword>
<feature type="compositionally biased region" description="Low complexity" evidence="1">
    <location>
        <begin position="39"/>
        <end position="55"/>
    </location>
</feature>
<dbReference type="EMBL" id="JARKIB010000184">
    <property type="protein sequence ID" value="KAJ7726798.1"/>
    <property type="molecule type" value="Genomic_DNA"/>
</dbReference>
<protein>
    <submittedName>
        <fullName evidence="2">Uncharacterized protein</fullName>
    </submittedName>
</protein>
<accession>A0AAD7HRU2</accession>
<proteinExistence type="predicted"/>
<reference evidence="2" key="1">
    <citation type="submission" date="2023-03" db="EMBL/GenBank/DDBJ databases">
        <title>Massive genome expansion in bonnet fungi (Mycena s.s.) driven by repeated elements and novel gene families across ecological guilds.</title>
        <authorList>
            <consortium name="Lawrence Berkeley National Laboratory"/>
            <person name="Harder C.B."/>
            <person name="Miyauchi S."/>
            <person name="Viragh M."/>
            <person name="Kuo A."/>
            <person name="Thoen E."/>
            <person name="Andreopoulos B."/>
            <person name="Lu D."/>
            <person name="Skrede I."/>
            <person name="Drula E."/>
            <person name="Henrissat B."/>
            <person name="Morin E."/>
            <person name="Kohler A."/>
            <person name="Barry K."/>
            <person name="LaButti K."/>
            <person name="Morin E."/>
            <person name="Salamov A."/>
            <person name="Lipzen A."/>
            <person name="Mereny Z."/>
            <person name="Hegedus B."/>
            <person name="Baldrian P."/>
            <person name="Stursova M."/>
            <person name="Weitz H."/>
            <person name="Taylor A."/>
            <person name="Grigoriev I.V."/>
            <person name="Nagy L.G."/>
            <person name="Martin F."/>
            <person name="Kauserud H."/>
        </authorList>
    </citation>
    <scope>NUCLEOTIDE SEQUENCE</scope>
    <source>
        <strain evidence="2">CBHHK182m</strain>
    </source>
</reference>